<reference evidence="4 5" key="1">
    <citation type="submission" date="2014-11" db="EMBL/GenBank/DDBJ databases">
        <title>Genome sequence of Flavihumibacter solisilvae 3-3.</title>
        <authorList>
            <person name="Zhou G."/>
            <person name="Li M."/>
            <person name="Wang G."/>
        </authorList>
    </citation>
    <scope>NUCLEOTIDE SEQUENCE [LARGE SCALE GENOMIC DNA]</scope>
    <source>
        <strain evidence="4 5">3-3</strain>
    </source>
</reference>
<keyword evidence="2" id="KW-0233">DNA recombination</keyword>
<protein>
    <recommendedName>
        <fullName evidence="2">Non-homologous end joining protein Ku</fullName>
    </recommendedName>
</protein>
<evidence type="ECO:0000313" key="5">
    <source>
        <dbReference type="Proteomes" id="UP000031408"/>
    </source>
</evidence>
<dbReference type="EMBL" id="JSVC01000007">
    <property type="protein sequence ID" value="KIC95307.1"/>
    <property type="molecule type" value="Genomic_DNA"/>
</dbReference>
<keyword evidence="5" id="KW-1185">Reference proteome</keyword>
<comment type="function">
    <text evidence="2">With LigD forms a non-homologous end joining (NHEJ) DNA repair enzyme, which repairs dsDNA breaks with reduced fidelity. Binds linear dsDNA with 5'- and 3'- overhangs but not closed circular dsDNA nor ssDNA. Recruits and stimulates the ligase activity of LigD.</text>
</comment>
<evidence type="ECO:0000256" key="1">
    <source>
        <dbReference type="ARBA" id="ARBA00023125"/>
    </source>
</evidence>
<dbReference type="PANTHER" id="PTHR41251:SF1">
    <property type="entry name" value="NON-HOMOLOGOUS END JOINING PROTEIN KU"/>
    <property type="match status" value="1"/>
</dbReference>
<comment type="similarity">
    <text evidence="2">Belongs to the prokaryotic Ku family.</text>
</comment>
<keyword evidence="2" id="KW-0234">DNA repair</keyword>
<dbReference type="InterPro" id="IPR006164">
    <property type="entry name" value="DNA_bd_Ku70/Ku80"/>
</dbReference>
<dbReference type="NCBIfam" id="TIGR02772">
    <property type="entry name" value="Ku_bact"/>
    <property type="match status" value="1"/>
</dbReference>
<dbReference type="Gene3D" id="2.40.290.10">
    <property type="match status" value="1"/>
</dbReference>
<dbReference type="SUPFAM" id="SSF100939">
    <property type="entry name" value="SPOC domain-like"/>
    <property type="match status" value="1"/>
</dbReference>
<dbReference type="STRING" id="1349421.OI18_06770"/>
<dbReference type="AlphaFoldDB" id="A0A0C1L5B9"/>
<dbReference type="InterPro" id="IPR009187">
    <property type="entry name" value="Prok_Ku"/>
</dbReference>
<sequence length="262" mass="29654">MKAIWTGSLGFGLVNIPVKLYSAVEDSSLDLDMLDKSDHANIKYKRVNEKTGKEVPWENIVRGYLLDDKYVVLDKADFDKAAPEKTKHIEITQFVDVSEIDSNLFELPYYLEPDKSGDRAYVLLREALEKTNKAGIGLFVMHNREHLCIIRATSEVIVLNRIRFAEEIRSTKDLKVPAEKSKPAEVKMAVSLINQLTKPFKIDQFKDDYTEKLMKVIKAKSKGKSVAVPQLKVVHSKTKDLMEQLKASLSPSKSASGRRRAS</sequence>
<feature type="domain" description="Ku" evidence="3">
    <location>
        <begin position="52"/>
        <end position="181"/>
    </location>
</feature>
<dbReference type="SMART" id="SM00559">
    <property type="entry name" value="Ku78"/>
    <property type="match status" value="1"/>
</dbReference>
<dbReference type="InterPro" id="IPR016194">
    <property type="entry name" value="SPOC-like_C_dom_sf"/>
</dbReference>
<keyword evidence="2" id="KW-0227">DNA damage</keyword>
<dbReference type="Proteomes" id="UP000031408">
    <property type="component" value="Unassembled WGS sequence"/>
</dbReference>
<dbReference type="CDD" id="cd00789">
    <property type="entry name" value="KU_like"/>
    <property type="match status" value="1"/>
</dbReference>
<dbReference type="HAMAP" id="MF_01875">
    <property type="entry name" value="Prokaryotic_Ku"/>
    <property type="match status" value="1"/>
</dbReference>
<dbReference type="RefSeq" id="WP_039138326.1">
    <property type="nucleotide sequence ID" value="NZ_JSVC01000007.1"/>
</dbReference>
<evidence type="ECO:0000313" key="4">
    <source>
        <dbReference type="EMBL" id="KIC95307.1"/>
    </source>
</evidence>
<evidence type="ECO:0000256" key="2">
    <source>
        <dbReference type="HAMAP-Rule" id="MF_01875"/>
    </source>
</evidence>
<evidence type="ECO:0000259" key="3">
    <source>
        <dbReference type="SMART" id="SM00559"/>
    </source>
</evidence>
<dbReference type="Pfam" id="PF02735">
    <property type="entry name" value="Ku"/>
    <property type="match status" value="1"/>
</dbReference>
<keyword evidence="1 2" id="KW-0238">DNA-binding</keyword>
<accession>A0A0C1L5B9</accession>
<dbReference type="PANTHER" id="PTHR41251">
    <property type="entry name" value="NON-HOMOLOGOUS END JOINING PROTEIN KU"/>
    <property type="match status" value="1"/>
</dbReference>
<name>A0A0C1L5B9_9BACT</name>
<dbReference type="GO" id="GO:0006310">
    <property type="term" value="P:DNA recombination"/>
    <property type="evidence" value="ECO:0007669"/>
    <property type="project" value="UniProtKB-KW"/>
</dbReference>
<comment type="caution">
    <text evidence="4">The sequence shown here is derived from an EMBL/GenBank/DDBJ whole genome shotgun (WGS) entry which is preliminary data.</text>
</comment>
<proteinExistence type="inferred from homology"/>
<dbReference type="OrthoDB" id="9795084at2"/>
<dbReference type="PIRSF" id="PIRSF006493">
    <property type="entry name" value="Prok_Ku"/>
    <property type="match status" value="1"/>
</dbReference>
<organism evidence="4 5">
    <name type="scientific">Flavihumibacter solisilvae</name>
    <dbReference type="NCBI Taxonomy" id="1349421"/>
    <lineage>
        <taxon>Bacteria</taxon>
        <taxon>Pseudomonadati</taxon>
        <taxon>Bacteroidota</taxon>
        <taxon>Chitinophagia</taxon>
        <taxon>Chitinophagales</taxon>
        <taxon>Chitinophagaceae</taxon>
        <taxon>Flavihumibacter</taxon>
    </lineage>
</organism>
<dbReference type="GO" id="GO:0003690">
    <property type="term" value="F:double-stranded DNA binding"/>
    <property type="evidence" value="ECO:0007669"/>
    <property type="project" value="UniProtKB-UniRule"/>
</dbReference>
<gene>
    <name evidence="2" type="primary">ku</name>
    <name evidence="4" type="ORF">OI18_06770</name>
</gene>
<comment type="subunit">
    <text evidence="2">Homodimer. Interacts with LigD.</text>
</comment>
<dbReference type="GO" id="GO:0006303">
    <property type="term" value="P:double-strand break repair via nonhomologous end joining"/>
    <property type="evidence" value="ECO:0007669"/>
    <property type="project" value="UniProtKB-UniRule"/>
</dbReference>